<gene>
    <name evidence="1" type="ORF">ARALYDRAFT_889009</name>
</gene>
<dbReference type="HOGENOM" id="CLU_2761208_0_0_1"/>
<dbReference type="AlphaFoldDB" id="D7KDN7"/>
<proteinExistence type="predicted"/>
<dbReference type="Gramene" id="scaffold_101803.1">
    <property type="protein sequence ID" value="scaffold_101803.1"/>
    <property type="gene ID" value="scaffold_101803.1"/>
</dbReference>
<sequence>MPTFWQSVAINIAFRIFKRGNSNLTCIARDTLPKANNRDKHNQLPITFLKFPVYDLTNTIIITMIGSFNN</sequence>
<accession>D7KDN7</accession>
<dbReference type="EMBL" id="GL348713">
    <property type="protein sequence ID" value="EFH69155.1"/>
    <property type="molecule type" value="Genomic_DNA"/>
</dbReference>
<evidence type="ECO:0000313" key="1">
    <source>
        <dbReference type="EMBL" id="EFH69155.1"/>
    </source>
</evidence>
<evidence type="ECO:0000313" key="2">
    <source>
        <dbReference type="Proteomes" id="UP000008694"/>
    </source>
</evidence>
<keyword evidence="2" id="KW-1185">Reference proteome</keyword>
<reference evidence="2" key="1">
    <citation type="journal article" date="2011" name="Nat. Genet.">
        <title>The Arabidopsis lyrata genome sequence and the basis of rapid genome size change.</title>
        <authorList>
            <person name="Hu T.T."/>
            <person name="Pattyn P."/>
            <person name="Bakker E.G."/>
            <person name="Cao J."/>
            <person name="Cheng J.-F."/>
            <person name="Clark R.M."/>
            <person name="Fahlgren N."/>
            <person name="Fawcett J.A."/>
            <person name="Grimwood J."/>
            <person name="Gundlach H."/>
            <person name="Haberer G."/>
            <person name="Hollister J.D."/>
            <person name="Ossowski S."/>
            <person name="Ottilar R.P."/>
            <person name="Salamov A.A."/>
            <person name="Schneeberger K."/>
            <person name="Spannagl M."/>
            <person name="Wang X."/>
            <person name="Yang L."/>
            <person name="Nasrallah M.E."/>
            <person name="Bergelson J."/>
            <person name="Carrington J.C."/>
            <person name="Gaut B.S."/>
            <person name="Schmutz J."/>
            <person name="Mayer K.F.X."/>
            <person name="Van de Peer Y."/>
            <person name="Grigoriev I.V."/>
            <person name="Nordborg M."/>
            <person name="Weigel D."/>
            <person name="Guo Y.-L."/>
        </authorList>
    </citation>
    <scope>NUCLEOTIDE SEQUENCE [LARGE SCALE GENOMIC DNA]</scope>
    <source>
        <strain evidence="2">cv. MN47</strain>
    </source>
</reference>
<name>D7KDN7_ARALL</name>
<protein>
    <submittedName>
        <fullName evidence="1">Predicted protein</fullName>
    </submittedName>
</protein>
<organism evidence="2">
    <name type="scientific">Arabidopsis lyrata subsp. lyrata</name>
    <name type="common">Lyre-leaved rock-cress</name>
    <dbReference type="NCBI Taxonomy" id="81972"/>
    <lineage>
        <taxon>Eukaryota</taxon>
        <taxon>Viridiplantae</taxon>
        <taxon>Streptophyta</taxon>
        <taxon>Embryophyta</taxon>
        <taxon>Tracheophyta</taxon>
        <taxon>Spermatophyta</taxon>
        <taxon>Magnoliopsida</taxon>
        <taxon>eudicotyledons</taxon>
        <taxon>Gunneridae</taxon>
        <taxon>Pentapetalae</taxon>
        <taxon>rosids</taxon>
        <taxon>malvids</taxon>
        <taxon>Brassicales</taxon>
        <taxon>Brassicaceae</taxon>
        <taxon>Camelineae</taxon>
        <taxon>Arabidopsis</taxon>
    </lineage>
</organism>
<dbReference type="Proteomes" id="UP000008694">
    <property type="component" value="Unassembled WGS sequence"/>
</dbReference>